<dbReference type="InterPro" id="IPR002223">
    <property type="entry name" value="Kunitz_BPTI"/>
</dbReference>
<dbReference type="SMART" id="SM00131">
    <property type="entry name" value="KU"/>
    <property type="match status" value="1"/>
</dbReference>
<dbReference type="Gene3D" id="4.10.410.10">
    <property type="entry name" value="Pancreatic trypsin inhibitor Kunitz domain"/>
    <property type="match status" value="2"/>
</dbReference>
<feature type="compositionally biased region" description="Polar residues" evidence="1">
    <location>
        <begin position="17"/>
        <end position="54"/>
    </location>
</feature>
<accession>A0A9D4PTS8</accession>
<gene>
    <name evidence="4" type="ORF">HPB52_001382</name>
</gene>
<feature type="region of interest" description="Disordered" evidence="1">
    <location>
        <begin position="1"/>
        <end position="62"/>
    </location>
</feature>
<sequence length="420" mass="45278">MSSCHISPAGGPKKATPPSSALATPEASESSARQTDTVSSVSRTVGATSSFSATETRRSDTHASECSSLAPYWIPDQIKHYFRHRHSEENGDSSGKTDVALREIGLERELPAIEDTNSSRWARVKWFRNPRHALAAVVGVMTGALIALLLAAIVADFHITPPGSRSRAGRLAAPGDDSAAAQGEGMEAGHGDIVMPTRKRHNKETATPEDINTVLSPEGVEGNAACGLPAFRLCSGGPTEFYYNGTRQACMMATPDGAGVCNRGQNRFTSLESCRQRCVDSGEPAYECFEKPVFAECDARDVVDSWWWYLDGKGCRHWRFPRGLCPDGGEVFATSSECVRRCVDAKGREPPCVTPKGVVCEVQQLRFGYIADASPGGSAARRCRELPSAGGEVKVRHCLVGANKFPTFEACQRRCVYAQS</sequence>
<reference evidence="4" key="2">
    <citation type="submission" date="2021-09" db="EMBL/GenBank/DDBJ databases">
        <authorList>
            <person name="Jia N."/>
            <person name="Wang J."/>
            <person name="Shi W."/>
            <person name="Du L."/>
            <person name="Sun Y."/>
            <person name="Zhan W."/>
            <person name="Jiang J."/>
            <person name="Wang Q."/>
            <person name="Zhang B."/>
            <person name="Ji P."/>
            <person name="Sakyi L.B."/>
            <person name="Cui X."/>
            <person name="Yuan T."/>
            <person name="Jiang B."/>
            <person name="Yang W."/>
            <person name="Lam T.T.-Y."/>
            <person name="Chang Q."/>
            <person name="Ding S."/>
            <person name="Wang X."/>
            <person name="Zhu J."/>
            <person name="Ruan X."/>
            <person name="Zhao L."/>
            <person name="Wei J."/>
            <person name="Que T."/>
            <person name="Du C."/>
            <person name="Cheng J."/>
            <person name="Dai P."/>
            <person name="Han X."/>
            <person name="Huang E."/>
            <person name="Gao Y."/>
            <person name="Liu J."/>
            <person name="Shao H."/>
            <person name="Ye R."/>
            <person name="Li L."/>
            <person name="Wei W."/>
            <person name="Wang X."/>
            <person name="Wang C."/>
            <person name="Huo Q."/>
            <person name="Li W."/>
            <person name="Guo W."/>
            <person name="Chen H."/>
            <person name="Chen S."/>
            <person name="Zhou L."/>
            <person name="Zhou L."/>
            <person name="Ni X."/>
            <person name="Tian J."/>
            <person name="Zhou Y."/>
            <person name="Sheng Y."/>
            <person name="Liu T."/>
            <person name="Pan Y."/>
            <person name="Xia L."/>
            <person name="Li J."/>
            <person name="Zhao F."/>
            <person name="Cao W."/>
        </authorList>
    </citation>
    <scope>NUCLEOTIDE SEQUENCE</scope>
    <source>
        <strain evidence="4">Rsan-2018</strain>
        <tissue evidence="4">Larvae</tissue>
    </source>
</reference>
<evidence type="ECO:0000256" key="1">
    <source>
        <dbReference type="SAM" id="MobiDB-lite"/>
    </source>
</evidence>
<keyword evidence="2" id="KW-0812">Transmembrane</keyword>
<evidence type="ECO:0000313" key="5">
    <source>
        <dbReference type="Proteomes" id="UP000821837"/>
    </source>
</evidence>
<evidence type="ECO:0000259" key="3">
    <source>
        <dbReference type="SMART" id="SM00131"/>
    </source>
</evidence>
<dbReference type="VEuPathDB" id="VectorBase:RSAN_031013"/>
<comment type="caution">
    <text evidence="4">The sequence shown here is derived from an EMBL/GenBank/DDBJ whole genome shotgun (WGS) entry which is preliminary data.</text>
</comment>
<reference evidence="4" key="1">
    <citation type="journal article" date="2020" name="Cell">
        <title>Large-Scale Comparative Analyses of Tick Genomes Elucidate Their Genetic Diversity and Vector Capacities.</title>
        <authorList>
            <consortium name="Tick Genome and Microbiome Consortium (TIGMIC)"/>
            <person name="Jia N."/>
            <person name="Wang J."/>
            <person name="Shi W."/>
            <person name="Du L."/>
            <person name="Sun Y."/>
            <person name="Zhan W."/>
            <person name="Jiang J.F."/>
            <person name="Wang Q."/>
            <person name="Zhang B."/>
            <person name="Ji P."/>
            <person name="Bell-Sakyi L."/>
            <person name="Cui X.M."/>
            <person name="Yuan T.T."/>
            <person name="Jiang B.G."/>
            <person name="Yang W.F."/>
            <person name="Lam T.T."/>
            <person name="Chang Q.C."/>
            <person name="Ding S.J."/>
            <person name="Wang X.J."/>
            <person name="Zhu J.G."/>
            <person name="Ruan X.D."/>
            <person name="Zhao L."/>
            <person name="Wei J.T."/>
            <person name="Ye R.Z."/>
            <person name="Que T.C."/>
            <person name="Du C.H."/>
            <person name="Zhou Y.H."/>
            <person name="Cheng J.X."/>
            <person name="Dai P.F."/>
            <person name="Guo W.B."/>
            <person name="Han X.H."/>
            <person name="Huang E.J."/>
            <person name="Li L.F."/>
            <person name="Wei W."/>
            <person name="Gao Y.C."/>
            <person name="Liu J.Z."/>
            <person name="Shao H.Z."/>
            <person name="Wang X."/>
            <person name="Wang C.C."/>
            <person name="Yang T.C."/>
            <person name="Huo Q.B."/>
            <person name="Li W."/>
            <person name="Chen H.Y."/>
            <person name="Chen S.E."/>
            <person name="Zhou L.G."/>
            <person name="Ni X.B."/>
            <person name="Tian J.H."/>
            <person name="Sheng Y."/>
            <person name="Liu T."/>
            <person name="Pan Y.S."/>
            <person name="Xia L.Y."/>
            <person name="Li J."/>
            <person name="Zhao F."/>
            <person name="Cao W.C."/>
        </authorList>
    </citation>
    <scope>NUCLEOTIDE SEQUENCE</scope>
    <source>
        <strain evidence="4">Rsan-2018</strain>
    </source>
</reference>
<proteinExistence type="predicted"/>
<organism evidence="4 5">
    <name type="scientific">Rhipicephalus sanguineus</name>
    <name type="common">Brown dog tick</name>
    <name type="synonym">Ixodes sanguineus</name>
    <dbReference type="NCBI Taxonomy" id="34632"/>
    <lineage>
        <taxon>Eukaryota</taxon>
        <taxon>Metazoa</taxon>
        <taxon>Ecdysozoa</taxon>
        <taxon>Arthropoda</taxon>
        <taxon>Chelicerata</taxon>
        <taxon>Arachnida</taxon>
        <taxon>Acari</taxon>
        <taxon>Parasitiformes</taxon>
        <taxon>Ixodida</taxon>
        <taxon>Ixodoidea</taxon>
        <taxon>Ixodidae</taxon>
        <taxon>Rhipicephalinae</taxon>
        <taxon>Rhipicephalus</taxon>
        <taxon>Rhipicephalus</taxon>
    </lineage>
</organism>
<dbReference type="SUPFAM" id="SSF57362">
    <property type="entry name" value="BPTI-like"/>
    <property type="match status" value="1"/>
</dbReference>
<dbReference type="InterPro" id="IPR036880">
    <property type="entry name" value="Kunitz_BPTI_sf"/>
</dbReference>
<feature type="region of interest" description="Disordered" evidence="1">
    <location>
        <begin position="164"/>
        <end position="192"/>
    </location>
</feature>
<dbReference type="EMBL" id="JABSTV010001250">
    <property type="protein sequence ID" value="KAH7955576.1"/>
    <property type="molecule type" value="Genomic_DNA"/>
</dbReference>
<feature type="transmembrane region" description="Helical" evidence="2">
    <location>
        <begin position="133"/>
        <end position="155"/>
    </location>
</feature>
<keyword evidence="2" id="KW-0472">Membrane</keyword>
<dbReference type="Proteomes" id="UP000821837">
    <property type="component" value="Unassembled WGS sequence"/>
</dbReference>
<evidence type="ECO:0000313" key="4">
    <source>
        <dbReference type="EMBL" id="KAH7955576.1"/>
    </source>
</evidence>
<keyword evidence="2" id="KW-1133">Transmembrane helix</keyword>
<name>A0A9D4PTS8_RHISA</name>
<protein>
    <recommendedName>
        <fullName evidence="3">BPTI/Kunitz inhibitor domain-containing protein</fullName>
    </recommendedName>
</protein>
<feature type="domain" description="BPTI/Kunitz inhibitor" evidence="3">
    <location>
        <begin position="224"/>
        <end position="279"/>
    </location>
</feature>
<dbReference type="GO" id="GO:0004867">
    <property type="term" value="F:serine-type endopeptidase inhibitor activity"/>
    <property type="evidence" value="ECO:0007669"/>
    <property type="project" value="InterPro"/>
</dbReference>
<evidence type="ECO:0000256" key="2">
    <source>
        <dbReference type="SAM" id="Phobius"/>
    </source>
</evidence>
<keyword evidence="5" id="KW-1185">Reference proteome</keyword>
<dbReference type="AlphaFoldDB" id="A0A9D4PTS8"/>